<keyword evidence="5" id="KW-0460">Magnesium</keyword>
<dbReference type="Gene3D" id="3.30.420.40">
    <property type="match status" value="2"/>
</dbReference>
<dbReference type="InterPro" id="IPR051804">
    <property type="entry name" value="Carb_Metab_Reg_Kinase/Isom"/>
</dbReference>
<dbReference type="RefSeq" id="WP_191811016.1">
    <property type="nucleotide sequence ID" value="NZ_JACSPV010000007.1"/>
</dbReference>
<evidence type="ECO:0000256" key="6">
    <source>
        <dbReference type="ARBA" id="ARBA00038887"/>
    </source>
</evidence>
<dbReference type="PANTHER" id="PTHR42742:SF3">
    <property type="entry name" value="FRUCTOKINASE"/>
    <property type="match status" value="1"/>
</dbReference>
<keyword evidence="3" id="KW-0479">Metal-binding</keyword>
<evidence type="ECO:0000256" key="5">
    <source>
        <dbReference type="ARBA" id="ARBA00022842"/>
    </source>
</evidence>
<dbReference type="Pfam" id="PF00480">
    <property type="entry name" value="ROK"/>
    <property type="match status" value="1"/>
</dbReference>
<dbReference type="PROSITE" id="PS01125">
    <property type="entry name" value="ROK"/>
    <property type="match status" value="1"/>
</dbReference>
<comment type="cofactor">
    <cofactor evidence="1">
        <name>Mg(2+)</name>
        <dbReference type="ChEBI" id="CHEBI:18420"/>
    </cofactor>
</comment>
<comment type="catalytic activity">
    <reaction evidence="7">
        <text>D-fructose + ATP = D-fructose 6-phosphate + ADP + H(+)</text>
        <dbReference type="Rhea" id="RHEA:16125"/>
        <dbReference type="ChEBI" id="CHEBI:15378"/>
        <dbReference type="ChEBI" id="CHEBI:30616"/>
        <dbReference type="ChEBI" id="CHEBI:37721"/>
        <dbReference type="ChEBI" id="CHEBI:61527"/>
        <dbReference type="ChEBI" id="CHEBI:456216"/>
        <dbReference type="EC" id="2.7.1.4"/>
    </reaction>
</comment>
<dbReference type="InterPro" id="IPR049874">
    <property type="entry name" value="ROK_cs"/>
</dbReference>
<gene>
    <name evidence="8" type="ORF">H9631_06260</name>
</gene>
<dbReference type="SUPFAM" id="SSF53067">
    <property type="entry name" value="Actin-like ATPase domain"/>
    <property type="match status" value="1"/>
</dbReference>
<dbReference type="CDD" id="cd24067">
    <property type="entry name" value="ASKHA_NBD_ROK_BsFRK-like"/>
    <property type="match status" value="1"/>
</dbReference>
<dbReference type="PANTHER" id="PTHR42742">
    <property type="entry name" value="TRANSCRIPTIONAL REPRESSOR MPRA"/>
    <property type="match status" value="1"/>
</dbReference>
<reference evidence="8 9" key="1">
    <citation type="submission" date="2020-08" db="EMBL/GenBank/DDBJ databases">
        <title>A Genomic Blueprint of the Chicken Gut Microbiome.</title>
        <authorList>
            <person name="Gilroy R."/>
            <person name="Ravi A."/>
            <person name="Getino M."/>
            <person name="Pursley I."/>
            <person name="Horton D.L."/>
            <person name="Alikhan N.-F."/>
            <person name="Baker D."/>
            <person name="Gharbi K."/>
            <person name="Hall N."/>
            <person name="Watson M."/>
            <person name="Adriaenssens E.M."/>
            <person name="Foster-Nyarko E."/>
            <person name="Jarju S."/>
            <person name="Secka A."/>
            <person name="Antonio M."/>
            <person name="Oren A."/>
            <person name="Chaudhuri R."/>
            <person name="La Ragione R.M."/>
            <person name="Hildebrand F."/>
            <person name="Pallen M.J."/>
        </authorList>
    </citation>
    <scope>NUCLEOTIDE SEQUENCE [LARGE SCALE GENOMIC DNA]</scope>
    <source>
        <strain evidence="8 9">Sa1BUA2</strain>
    </source>
</reference>
<dbReference type="InterPro" id="IPR000600">
    <property type="entry name" value="ROK"/>
</dbReference>
<sequence length="289" mass="31370">MLGAIEAGGTKFVCAVGNDNGEMLERIQIPTTIPEQTIPMVIEFFKGHEIKALGIGSFGPLDLNEKSDTFGYITSTPKHGWCNFPFVETMKKALNIPVAFDTDVNAAAWGEFLFGAGKGSNCLYITVGTGIGAGAVIGGKCLHGLSHPEMGHIFLRRHPLDRFEGVCPYHKDCLEGLASGPSIEKRWGIKGENLLKDHQAWELEVHYLAQALLQYILILSPEKIIMGGGVMKQSHLFPSIHNEVQRLSEGFLKLPLLEEYIVTPGLGADSGILGALMLAKDIDFGNVPN</sequence>
<organism evidence="8 9">
    <name type="scientific">Bacillus norwichensis</name>
    <dbReference type="NCBI Taxonomy" id="2762217"/>
    <lineage>
        <taxon>Bacteria</taxon>
        <taxon>Bacillati</taxon>
        <taxon>Bacillota</taxon>
        <taxon>Bacilli</taxon>
        <taxon>Bacillales</taxon>
        <taxon>Bacillaceae</taxon>
        <taxon>Bacillus</taxon>
    </lineage>
</organism>
<evidence type="ECO:0000256" key="3">
    <source>
        <dbReference type="ARBA" id="ARBA00022723"/>
    </source>
</evidence>
<evidence type="ECO:0000256" key="2">
    <source>
        <dbReference type="ARBA" id="ARBA00006479"/>
    </source>
</evidence>
<dbReference type="Proteomes" id="UP000648182">
    <property type="component" value="Unassembled WGS sequence"/>
</dbReference>
<evidence type="ECO:0000256" key="1">
    <source>
        <dbReference type="ARBA" id="ARBA00001946"/>
    </source>
</evidence>
<proteinExistence type="inferred from homology"/>
<dbReference type="EMBL" id="JACSPV010000007">
    <property type="protein sequence ID" value="MBD8004680.1"/>
    <property type="molecule type" value="Genomic_DNA"/>
</dbReference>
<keyword evidence="4" id="KW-0862">Zinc</keyword>
<comment type="caution">
    <text evidence="8">The sequence shown here is derived from an EMBL/GenBank/DDBJ whole genome shotgun (WGS) entry which is preliminary data.</text>
</comment>
<evidence type="ECO:0000256" key="7">
    <source>
        <dbReference type="ARBA" id="ARBA00048451"/>
    </source>
</evidence>
<protein>
    <recommendedName>
        <fullName evidence="6">fructokinase</fullName>
        <ecNumber evidence="6">2.7.1.4</ecNumber>
    </recommendedName>
</protein>
<evidence type="ECO:0000313" key="8">
    <source>
        <dbReference type="EMBL" id="MBD8004680.1"/>
    </source>
</evidence>
<evidence type="ECO:0000313" key="9">
    <source>
        <dbReference type="Proteomes" id="UP000648182"/>
    </source>
</evidence>
<dbReference type="EC" id="2.7.1.4" evidence="6"/>
<name>A0ABR8VIT9_9BACI</name>
<comment type="similarity">
    <text evidence="2">Belongs to the ROK (NagC/XylR) family.</text>
</comment>
<keyword evidence="9" id="KW-1185">Reference proteome</keyword>
<evidence type="ECO:0000256" key="4">
    <source>
        <dbReference type="ARBA" id="ARBA00022833"/>
    </source>
</evidence>
<accession>A0ABR8VIT9</accession>
<dbReference type="InterPro" id="IPR043129">
    <property type="entry name" value="ATPase_NBD"/>
</dbReference>